<dbReference type="InterPro" id="IPR006139">
    <property type="entry name" value="D-isomer_2_OHA_DH_cat_dom"/>
</dbReference>
<dbReference type="AlphaFoldDB" id="A0A931MZI1"/>
<dbReference type="GO" id="GO:0016618">
    <property type="term" value="F:hydroxypyruvate reductase [NAD(P)H] activity"/>
    <property type="evidence" value="ECO:0007669"/>
    <property type="project" value="TreeGrafter"/>
</dbReference>
<dbReference type="Gene3D" id="3.40.50.720">
    <property type="entry name" value="NAD(P)-binding Rossmann-like Domain"/>
    <property type="match status" value="2"/>
</dbReference>
<dbReference type="EMBL" id="JADZLT010000054">
    <property type="protein sequence ID" value="MBH0239482.1"/>
    <property type="molecule type" value="Genomic_DNA"/>
</dbReference>
<dbReference type="PANTHER" id="PTHR10996">
    <property type="entry name" value="2-HYDROXYACID DEHYDROGENASE-RELATED"/>
    <property type="match status" value="1"/>
</dbReference>
<dbReference type="InterPro" id="IPR036291">
    <property type="entry name" value="NAD(P)-bd_dom_sf"/>
</dbReference>
<accession>A0A931MZI1</accession>
<dbReference type="Pfam" id="PF00389">
    <property type="entry name" value="2-Hacid_dh"/>
    <property type="match status" value="1"/>
</dbReference>
<dbReference type="InterPro" id="IPR050223">
    <property type="entry name" value="D-isomer_2-hydroxyacid_DH"/>
</dbReference>
<keyword evidence="1" id="KW-0521">NADP</keyword>
<evidence type="ECO:0000313" key="7">
    <source>
        <dbReference type="EMBL" id="MBH0239482.1"/>
    </source>
</evidence>
<name>A0A931MZI1_9HYPH</name>
<evidence type="ECO:0000256" key="4">
    <source>
        <dbReference type="RuleBase" id="RU003719"/>
    </source>
</evidence>
<dbReference type="CDD" id="cd12156">
    <property type="entry name" value="HPPR"/>
    <property type="match status" value="1"/>
</dbReference>
<dbReference type="FunFam" id="3.40.50.720:FF:000213">
    <property type="entry name" value="Putative 2-hydroxyacid dehydrogenase"/>
    <property type="match status" value="1"/>
</dbReference>
<dbReference type="SUPFAM" id="SSF52283">
    <property type="entry name" value="Formate/glycerate dehydrogenase catalytic domain-like"/>
    <property type="match status" value="1"/>
</dbReference>
<sequence>MTEIDALVVQPILPDQMAALDRTYRLHRYDSAPDKAELLRGVGDRIRAVVTTGGRGFTAELLARLPALEIVASSGVGTDTIAVDACKARGVAVTNTPDVLNDDVADLGIGLVIAAMREMPKGHDYVRSGDWGRQGMMGFTTTLTGKTLGIVGLGRIGTEVANRATALKMRVAYTGRRRQPVDFDYYPSVEDLARAADVLVLTCPGGPATRGLIGAAELSALGPKSWLVNLARGSVVDEPALIAALESGGIRGAALDVYASEPNPDPRLTRLPNVVLYPHHSSGSIETRTRMSQMVVDNLAAWFGGRPLLSPLFAIETPAFDIRELQR</sequence>
<dbReference type="Pfam" id="PF02826">
    <property type="entry name" value="2-Hacid_dh_C"/>
    <property type="match status" value="1"/>
</dbReference>
<gene>
    <name evidence="7" type="ORF">I5731_16790</name>
</gene>
<feature type="domain" description="D-isomer specific 2-hydroxyacid dehydrogenase NAD-binding" evidence="6">
    <location>
        <begin position="109"/>
        <end position="280"/>
    </location>
</feature>
<organism evidence="7 8">
    <name type="scientific">Methylobrevis albus</name>
    <dbReference type="NCBI Taxonomy" id="2793297"/>
    <lineage>
        <taxon>Bacteria</taxon>
        <taxon>Pseudomonadati</taxon>
        <taxon>Pseudomonadota</taxon>
        <taxon>Alphaproteobacteria</taxon>
        <taxon>Hyphomicrobiales</taxon>
        <taxon>Pleomorphomonadaceae</taxon>
        <taxon>Methylobrevis</taxon>
    </lineage>
</organism>
<evidence type="ECO:0000256" key="3">
    <source>
        <dbReference type="ARBA" id="ARBA00023027"/>
    </source>
</evidence>
<keyword evidence="8" id="KW-1185">Reference proteome</keyword>
<evidence type="ECO:0000313" key="8">
    <source>
        <dbReference type="Proteomes" id="UP000631694"/>
    </source>
</evidence>
<comment type="caution">
    <text evidence="7">The sequence shown here is derived from an EMBL/GenBank/DDBJ whole genome shotgun (WGS) entry which is preliminary data.</text>
</comment>
<dbReference type="GO" id="GO:0051287">
    <property type="term" value="F:NAD binding"/>
    <property type="evidence" value="ECO:0007669"/>
    <property type="project" value="InterPro"/>
</dbReference>
<dbReference type="SUPFAM" id="SSF51735">
    <property type="entry name" value="NAD(P)-binding Rossmann-fold domains"/>
    <property type="match status" value="1"/>
</dbReference>
<evidence type="ECO:0000256" key="1">
    <source>
        <dbReference type="ARBA" id="ARBA00022857"/>
    </source>
</evidence>
<dbReference type="GO" id="GO:0030267">
    <property type="term" value="F:glyoxylate reductase (NADPH) activity"/>
    <property type="evidence" value="ECO:0007669"/>
    <property type="project" value="TreeGrafter"/>
</dbReference>
<keyword evidence="2 4" id="KW-0560">Oxidoreductase</keyword>
<proteinExistence type="inferred from homology"/>
<protein>
    <submittedName>
        <fullName evidence="7">2-hydroxyacid dehydrogenase</fullName>
    </submittedName>
</protein>
<dbReference type="InterPro" id="IPR006140">
    <property type="entry name" value="D-isomer_DH_NAD-bd"/>
</dbReference>
<evidence type="ECO:0000259" key="5">
    <source>
        <dbReference type="Pfam" id="PF00389"/>
    </source>
</evidence>
<reference evidence="7" key="1">
    <citation type="submission" date="2020-12" db="EMBL/GenBank/DDBJ databases">
        <title>Methylobrevis albus sp. nov., isolated from fresh water lack sediment.</title>
        <authorList>
            <person name="Zou Q."/>
        </authorList>
    </citation>
    <scope>NUCLEOTIDE SEQUENCE</scope>
    <source>
        <strain evidence="7">L22</strain>
    </source>
</reference>
<keyword evidence="3" id="KW-0520">NAD</keyword>
<evidence type="ECO:0000256" key="2">
    <source>
        <dbReference type="ARBA" id="ARBA00023002"/>
    </source>
</evidence>
<dbReference type="Proteomes" id="UP000631694">
    <property type="component" value="Unassembled WGS sequence"/>
</dbReference>
<dbReference type="RefSeq" id="WP_197312555.1">
    <property type="nucleotide sequence ID" value="NZ_JADZLT010000054.1"/>
</dbReference>
<dbReference type="GO" id="GO:0005829">
    <property type="term" value="C:cytosol"/>
    <property type="evidence" value="ECO:0007669"/>
    <property type="project" value="TreeGrafter"/>
</dbReference>
<feature type="domain" description="D-isomer specific 2-hydroxyacid dehydrogenase catalytic" evidence="5">
    <location>
        <begin position="7"/>
        <end position="310"/>
    </location>
</feature>
<comment type="similarity">
    <text evidence="4">Belongs to the D-isomer specific 2-hydroxyacid dehydrogenase family.</text>
</comment>
<dbReference type="PANTHER" id="PTHR10996:SF178">
    <property type="entry name" value="2-HYDROXYACID DEHYDROGENASE YGL185C-RELATED"/>
    <property type="match status" value="1"/>
</dbReference>
<evidence type="ECO:0000259" key="6">
    <source>
        <dbReference type="Pfam" id="PF02826"/>
    </source>
</evidence>